<evidence type="ECO:0000256" key="11">
    <source>
        <dbReference type="ARBA" id="ARBA00022989"/>
    </source>
</evidence>
<dbReference type="FunFam" id="1.20.58.760:FF:000001">
    <property type="entry name" value="ATP-dependent zinc metalloprotease FtsH"/>
    <property type="match status" value="1"/>
</dbReference>
<evidence type="ECO:0000256" key="12">
    <source>
        <dbReference type="ARBA" id="ARBA00023049"/>
    </source>
</evidence>
<dbReference type="Gene3D" id="3.40.50.300">
    <property type="entry name" value="P-loop containing nucleotide triphosphate hydrolases"/>
    <property type="match status" value="1"/>
</dbReference>
<name>A0A5S5B961_STUST</name>
<comment type="similarity">
    <text evidence="14 15">In the central section; belongs to the AAA ATPase family.</text>
</comment>
<evidence type="ECO:0000256" key="3">
    <source>
        <dbReference type="ARBA" id="ARBA00022475"/>
    </source>
</evidence>
<dbReference type="InterPro" id="IPR027417">
    <property type="entry name" value="P-loop_NTPase"/>
</dbReference>
<evidence type="ECO:0000256" key="16">
    <source>
        <dbReference type="RuleBase" id="RU003651"/>
    </source>
</evidence>
<keyword evidence="6 15" id="KW-0479">Metal-binding</keyword>
<comment type="similarity">
    <text evidence="16">Belongs to the AAA ATPase family.</text>
</comment>
<dbReference type="GO" id="GO:0030163">
    <property type="term" value="P:protein catabolic process"/>
    <property type="evidence" value="ECO:0007669"/>
    <property type="project" value="UniProtKB-UniRule"/>
</dbReference>
<keyword evidence="11 15" id="KW-1133">Transmembrane helix</keyword>
<evidence type="ECO:0000256" key="7">
    <source>
        <dbReference type="ARBA" id="ARBA00022741"/>
    </source>
</evidence>
<evidence type="ECO:0000256" key="13">
    <source>
        <dbReference type="ARBA" id="ARBA00023136"/>
    </source>
</evidence>
<dbReference type="Gene3D" id="1.20.58.760">
    <property type="entry name" value="Peptidase M41"/>
    <property type="match status" value="1"/>
</dbReference>
<evidence type="ECO:0000256" key="14">
    <source>
        <dbReference type="ARBA" id="ARBA00061570"/>
    </source>
</evidence>
<dbReference type="PANTHER" id="PTHR23076">
    <property type="entry name" value="METALLOPROTEASE M41 FTSH"/>
    <property type="match status" value="1"/>
</dbReference>
<evidence type="ECO:0000256" key="1">
    <source>
        <dbReference type="ARBA" id="ARBA00004370"/>
    </source>
</evidence>
<dbReference type="InterPro" id="IPR005936">
    <property type="entry name" value="FtsH"/>
</dbReference>
<dbReference type="Proteomes" id="UP000324282">
    <property type="component" value="Unassembled WGS sequence"/>
</dbReference>
<comment type="subunit">
    <text evidence="15">Homohexamer.</text>
</comment>
<accession>A0A5S5B961</accession>
<dbReference type="PROSITE" id="PS00674">
    <property type="entry name" value="AAA"/>
    <property type="match status" value="1"/>
</dbReference>
<dbReference type="NCBIfam" id="TIGR01241">
    <property type="entry name" value="FtsH_fam"/>
    <property type="match status" value="1"/>
</dbReference>
<proteinExistence type="inferred from homology"/>
<comment type="subcellular location">
    <subcellularLocation>
        <location evidence="15">Cell membrane</location>
        <topology evidence="15">Multi-pass membrane protein</topology>
        <orientation evidence="15">Cytoplasmic side</orientation>
    </subcellularLocation>
    <subcellularLocation>
        <location evidence="1">Membrane</location>
    </subcellularLocation>
</comment>
<dbReference type="GO" id="GO:0016887">
    <property type="term" value="F:ATP hydrolysis activity"/>
    <property type="evidence" value="ECO:0007669"/>
    <property type="project" value="UniProtKB-UniRule"/>
</dbReference>
<feature type="active site" evidence="15">
    <location>
        <position position="434"/>
    </location>
</feature>
<comment type="function">
    <text evidence="15">Acts as a processive, ATP-dependent zinc metallopeptidase for both cytoplasmic and membrane proteins. Plays a role in the quality control of integral membrane proteins.</text>
</comment>
<dbReference type="FunFam" id="1.10.8.60:FF:000001">
    <property type="entry name" value="ATP-dependent zinc metalloprotease FtsH"/>
    <property type="match status" value="1"/>
</dbReference>
<comment type="cofactor">
    <cofactor evidence="15">
        <name>Zn(2+)</name>
        <dbReference type="ChEBI" id="CHEBI:29105"/>
    </cofactor>
    <text evidence="15">Binds 1 zinc ion per subunit.</text>
</comment>
<reference evidence="19 20" key="1">
    <citation type="submission" date="2019-07" db="EMBL/GenBank/DDBJ databases">
        <title>Deep subsurface shale carbon reservoir microbial communities from Ohio and West Virginia, USA.</title>
        <authorList>
            <person name="Wrighton K."/>
        </authorList>
    </citation>
    <scope>NUCLEOTIDE SEQUENCE [LARGE SCALE GENOMIC DNA]</scope>
    <source>
        <strain evidence="19 20">NP_8Ht</strain>
    </source>
</reference>
<evidence type="ECO:0000256" key="17">
    <source>
        <dbReference type="SAM" id="MobiDB-lite"/>
    </source>
</evidence>
<gene>
    <name evidence="15" type="primary">ftsH</name>
    <name evidence="19" type="ORF">A9A72_1241089</name>
</gene>
<dbReference type="Gene3D" id="1.10.8.60">
    <property type="match status" value="1"/>
</dbReference>
<dbReference type="Pfam" id="PF00004">
    <property type="entry name" value="AAA"/>
    <property type="match status" value="1"/>
</dbReference>
<feature type="binding site" evidence="15">
    <location>
        <position position="511"/>
    </location>
    <ligand>
        <name>Zn(2+)</name>
        <dbReference type="ChEBI" id="CHEBI:29105"/>
        <note>catalytic</note>
    </ligand>
</feature>
<keyword evidence="10 15" id="KW-0067">ATP-binding</keyword>
<evidence type="ECO:0000259" key="18">
    <source>
        <dbReference type="SMART" id="SM00382"/>
    </source>
</evidence>
<dbReference type="Pfam" id="PF17862">
    <property type="entry name" value="AAA_lid_3"/>
    <property type="match status" value="1"/>
</dbReference>
<evidence type="ECO:0000256" key="5">
    <source>
        <dbReference type="ARBA" id="ARBA00022692"/>
    </source>
</evidence>
<evidence type="ECO:0000256" key="10">
    <source>
        <dbReference type="ARBA" id="ARBA00022840"/>
    </source>
</evidence>
<dbReference type="AlphaFoldDB" id="A0A5S5B961"/>
<dbReference type="InterPro" id="IPR041569">
    <property type="entry name" value="AAA_lid_3"/>
</dbReference>
<dbReference type="SMART" id="SM00382">
    <property type="entry name" value="AAA"/>
    <property type="match status" value="1"/>
</dbReference>
<feature type="transmembrane region" description="Helical" evidence="15">
    <location>
        <begin position="22"/>
        <end position="40"/>
    </location>
</feature>
<dbReference type="Pfam" id="PF06480">
    <property type="entry name" value="FtsH_ext"/>
    <property type="match status" value="1"/>
</dbReference>
<keyword evidence="3 15" id="KW-1003">Cell membrane</keyword>
<evidence type="ECO:0000256" key="9">
    <source>
        <dbReference type="ARBA" id="ARBA00022833"/>
    </source>
</evidence>
<dbReference type="InterPro" id="IPR037219">
    <property type="entry name" value="Peptidase_M41-like"/>
</dbReference>
<keyword evidence="7 15" id="KW-0547">Nucleotide-binding</keyword>
<dbReference type="GO" id="GO:0005524">
    <property type="term" value="F:ATP binding"/>
    <property type="evidence" value="ECO:0007669"/>
    <property type="project" value="UniProtKB-UniRule"/>
</dbReference>
<feature type="binding site" evidence="15">
    <location>
        <begin position="211"/>
        <end position="218"/>
    </location>
    <ligand>
        <name>ATP</name>
        <dbReference type="ChEBI" id="CHEBI:30616"/>
    </ligand>
</feature>
<dbReference type="EMBL" id="VNHQ01000014">
    <property type="protein sequence ID" value="TYP62333.1"/>
    <property type="molecule type" value="Genomic_DNA"/>
</dbReference>
<dbReference type="SUPFAM" id="SSF52540">
    <property type="entry name" value="P-loop containing nucleoside triphosphate hydrolases"/>
    <property type="match status" value="1"/>
</dbReference>
<protein>
    <recommendedName>
        <fullName evidence="15">ATP-dependent zinc metalloprotease FtsH</fullName>
        <ecNumber evidence="15">3.4.24.-</ecNumber>
    </recommendedName>
</protein>
<dbReference type="FunFam" id="3.40.50.300:FF:000001">
    <property type="entry name" value="ATP-dependent zinc metalloprotease FtsH"/>
    <property type="match status" value="1"/>
</dbReference>
<evidence type="ECO:0000256" key="15">
    <source>
        <dbReference type="HAMAP-Rule" id="MF_01458"/>
    </source>
</evidence>
<keyword evidence="12 15" id="KW-0482">Metalloprotease</keyword>
<dbReference type="Gene3D" id="3.30.720.210">
    <property type="match status" value="1"/>
</dbReference>
<comment type="similarity">
    <text evidence="2 15">In the C-terminal section; belongs to the peptidase M41 family.</text>
</comment>
<dbReference type="GO" id="GO:0006508">
    <property type="term" value="P:proteolysis"/>
    <property type="evidence" value="ECO:0007669"/>
    <property type="project" value="UniProtKB-KW"/>
</dbReference>
<feature type="binding site" evidence="15">
    <location>
        <position position="433"/>
    </location>
    <ligand>
        <name>Zn(2+)</name>
        <dbReference type="ChEBI" id="CHEBI:29105"/>
        <note>catalytic</note>
    </ligand>
</feature>
<dbReference type="SUPFAM" id="SSF140990">
    <property type="entry name" value="FtsH protease domain-like"/>
    <property type="match status" value="1"/>
</dbReference>
<dbReference type="GO" id="GO:0004222">
    <property type="term" value="F:metalloendopeptidase activity"/>
    <property type="evidence" value="ECO:0007669"/>
    <property type="project" value="InterPro"/>
</dbReference>
<feature type="binding site" evidence="15">
    <location>
        <position position="437"/>
    </location>
    <ligand>
        <name>Zn(2+)</name>
        <dbReference type="ChEBI" id="CHEBI:29105"/>
        <note>catalytic</note>
    </ligand>
</feature>
<keyword evidence="8 15" id="KW-0378">Hydrolase</keyword>
<evidence type="ECO:0000256" key="6">
    <source>
        <dbReference type="ARBA" id="ARBA00022723"/>
    </source>
</evidence>
<evidence type="ECO:0000313" key="19">
    <source>
        <dbReference type="EMBL" id="TYP62333.1"/>
    </source>
</evidence>
<keyword evidence="9 15" id="KW-0862">Zinc</keyword>
<dbReference type="HAMAP" id="MF_01458">
    <property type="entry name" value="FtsH"/>
    <property type="match status" value="1"/>
</dbReference>
<organism evidence="19 20">
    <name type="scientific">Stutzerimonas stutzeri</name>
    <name type="common">Pseudomonas stutzeri</name>
    <dbReference type="NCBI Taxonomy" id="316"/>
    <lineage>
        <taxon>Bacteria</taxon>
        <taxon>Pseudomonadati</taxon>
        <taxon>Pseudomonadota</taxon>
        <taxon>Gammaproteobacteria</taxon>
        <taxon>Pseudomonadales</taxon>
        <taxon>Pseudomonadaceae</taxon>
        <taxon>Stutzerimonas</taxon>
    </lineage>
</organism>
<dbReference type="InterPro" id="IPR003960">
    <property type="entry name" value="ATPase_AAA_CS"/>
</dbReference>
<dbReference type="InterPro" id="IPR000642">
    <property type="entry name" value="Peptidase_M41"/>
</dbReference>
<dbReference type="InterPro" id="IPR003959">
    <property type="entry name" value="ATPase_AAA_core"/>
</dbReference>
<dbReference type="Pfam" id="PF01434">
    <property type="entry name" value="Peptidase_M41"/>
    <property type="match status" value="1"/>
</dbReference>
<feature type="region of interest" description="Disordered" evidence="17">
    <location>
        <begin position="616"/>
        <end position="653"/>
    </location>
</feature>
<evidence type="ECO:0000313" key="20">
    <source>
        <dbReference type="Proteomes" id="UP000324282"/>
    </source>
</evidence>
<evidence type="ECO:0000256" key="8">
    <source>
        <dbReference type="ARBA" id="ARBA00022801"/>
    </source>
</evidence>
<feature type="domain" description="AAA+ ATPase" evidence="18">
    <location>
        <begin position="203"/>
        <end position="342"/>
    </location>
</feature>
<sequence length="653" mass="71149">MQAPENPPALEGSELNDMAKNLILWLIIAAVLVTVMNNFSSPTEPQTLNYSDFIEQVKEGQVERVTVDGFVITGKRSDGETFKTIRPAIQDNGLIGDLINNNVVIEGRQPEQQSIWTQLLVASFPILVIIAVFMFFMRQMQGGAGGKGGPMSFGKSKARLLSEDQVKTTFADVAGCDEAKEEVTELVEFLRDPGKFQRLGGRIPRGVLMVGSPGTGKTLLAKAVAGEAKVPFFTISGSDFVEMFVGVGASRVRDMFEQAKKHAPCIIFIDEIDAVGRHRGAGLGGGHDEREQTLNQLLVEMDGFEMNDGIIVIAATNRPDVLDPALLRPGRFDRQVVVGLPDIRGREQILKVHMRKVPLGDTVEPALIARGTPGFSGADLANLVNEASLFAARAGKRLVEMKEFELAKDKIMMGAERKSMVMSEKERLNTAYHEAGHAIVGRVVPEHDPVYKVSIIPRGRALGVTMFLPEEDRYSLSKRALISQICSLFGGRIAEEMTLGFEGVTTGASNDIMRATQLARNMVTKWGLSEKLGPLMYAEEEGEVFLGRSAGSQHTNVSGDTAKMIDLEVRSIIDQCYGTAKQILADNRDKLDVMAETLMKYETIDADQIDDIMAGRTPREPRDWQDGSGPTGTPIQPEGGRPQAPIGGPAGEH</sequence>
<dbReference type="InterPro" id="IPR011546">
    <property type="entry name" value="Pept_M41_FtsH_extracell"/>
</dbReference>
<dbReference type="GO" id="GO:0004176">
    <property type="term" value="F:ATP-dependent peptidase activity"/>
    <property type="evidence" value="ECO:0007669"/>
    <property type="project" value="InterPro"/>
</dbReference>
<dbReference type="PANTHER" id="PTHR23076:SF97">
    <property type="entry name" value="ATP-DEPENDENT ZINC METALLOPROTEASE YME1L1"/>
    <property type="match status" value="1"/>
</dbReference>
<evidence type="ECO:0000256" key="4">
    <source>
        <dbReference type="ARBA" id="ARBA00022670"/>
    </source>
</evidence>
<feature type="transmembrane region" description="Helical" evidence="15">
    <location>
        <begin position="115"/>
        <end position="137"/>
    </location>
</feature>
<comment type="caution">
    <text evidence="19">The sequence shown here is derived from an EMBL/GenBank/DDBJ whole genome shotgun (WGS) entry which is preliminary data.</text>
</comment>
<dbReference type="EC" id="3.4.24.-" evidence="15"/>
<dbReference type="CDD" id="cd19501">
    <property type="entry name" value="RecA-like_FtsH"/>
    <property type="match status" value="1"/>
</dbReference>
<dbReference type="GO" id="GO:0008270">
    <property type="term" value="F:zinc ion binding"/>
    <property type="evidence" value="ECO:0007669"/>
    <property type="project" value="UniProtKB-UniRule"/>
</dbReference>
<keyword evidence="13 15" id="KW-0472">Membrane</keyword>
<dbReference type="GO" id="GO:0005886">
    <property type="term" value="C:plasma membrane"/>
    <property type="evidence" value="ECO:0007669"/>
    <property type="project" value="UniProtKB-SubCell"/>
</dbReference>
<keyword evidence="5 15" id="KW-0812">Transmembrane</keyword>
<dbReference type="InterPro" id="IPR003593">
    <property type="entry name" value="AAA+_ATPase"/>
</dbReference>
<keyword evidence="4 15" id="KW-0645">Protease</keyword>
<evidence type="ECO:0000256" key="2">
    <source>
        <dbReference type="ARBA" id="ARBA00010044"/>
    </source>
</evidence>